<protein>
    <recommendedName>
        <fullName evidence="4">Elongation factor Ts, mitochondrial</fullName>
        <shortName evidence="4">EF-Ts</shortName>
        <shortName evidence="4">EF-TsMt</shortName>
    </recommendedName>
</protein>
<keyword evidence="3 4" id="KW-0648">Protein biosynthesis</keyword>
<dbReference type="HAMAP" id="MF_00050">
    <property type="entry name" value="EF_Ts"/>
    <property type="match status" value="1"/>
</dbReference>
<dbReference type="Gene3D" id="1.10.8.10">
    <property type="entry name" value="DNA helicase RuvA subunit, C-terminal domain"/>
    <property type="match status" value="1"/>
</dbReference>
<dbReference type="PANTHER" id="PTHR11741:SF0">
    <property type="entry name" value="ELONGATION FACTOR TS, MITOCHONDRIAL"/>
    <property type="match status" value="1"/>
</dbReference>
<feature type="domain" description="Translation elongation factor EFTs/EF1B dimerisation" evidence="6">
    <location>
        <begin position="93"/>
        <end position="312"/>
    </location>
</feature>
<evidence type="ECO:0000256" key="5">
    <source>
        <dbReference type="RuleBase" id="RU000642"/>
    </source>
</evidence>
<dbReference type="CDD" id="cd14275">
    <property type="entry name" value="UBA_EF-Ts"/>
    <property type="match status" value="1"/>
</dbReference>
<dbReference type="EMBL" id="IAAA01010863">
    <property type="protein sequence ID" value="LAA03841.1"/>
    <property type="molecule type" value="mRNA"/>
</dbReference>
<evidence type="ECO:0000256" key="2">
    <source>
        <dbReference type="ARBA" id="ARBA00022768"/>
    </source>
</evidence>
<dbReference type="GO" id="GO:0005739">
    <property type="term" value="C:mitochondrion"/>
    <property type="evidence" value="ECO:0007669"/>
    <property type="project" value="UniProtKB-SubCell"/>
</dbReference>
<dbReference type="PROSITE" id="PS01127">
    <property type="entry name" value="EF_TS_2"/>
    <property type="match status" value="1"/>
</dbReference>
<evidence type="ECO:0000259" key="6">
    <source>
        <dbReference type="Pfam" id="PF00889"/>
    </source>
</evidence>
<dbReference type="PROSITE" id="PS01126">
    <property type="entry name" value="EF_TS_1"/>
    <property type="match status" value="1"/>
</dbReference>
<dbReference type="NCBIfam" id="TIGR00116">
    <property type="entry name" value="tsf"/>
    <property type="match status" value="1"/>
</dbReference>
<dbReference type="AlphaFoldDB" id="A0A2L2Y6R4"/>
<evidence type="ECO:0000256" key="1">
    <source>
        <dbReference type="ARBA" id="ARBA00005532"/>
    </source>
</evidence>
<dbReference type="OrthoDB" id="277235at2759"/>
<dbReference type="GO" id="GO:0003746">
    <property type="term" value="F:translation elongation factor activity"/>
    <property type="evidence" value="ECO:0007669"/>
    <property type="project" value="UniProtKB-UniRule"/>
</dbReference>
<dbReference type="Gene3D" id="3.30.479.20">
    <property type="entry name" value="Elongation factor Ts, dimerisation domain"/>
    <property type="match status" value="2"/>
</dbReference>
<comment type="function">
    <text evidence="4 5">Associates with the EF-Tu.GDP complex and induces the exchange of GDP to GTP. It remains bound to the aminoacyl-tRNA.EF-Tu.GTP complex up to the GTP hydrolysis stage on the ribosome.</text>
</comment>
<dbReference type="InterPro" id="IPR014039">
    <property type="entry name" value="Transl_elong_EFTs/EF1B_dimer"/>
</dbReference>
<dbReference type="SUPFAM" id="SSF54713">
    <property type="entry name" value="Elongation factor Ts (EF-Ts), dimerisation domain"/>
    <property type="match status" value="1"/>
</dbReference>
<dbReference type="InterPro" id="IPR018101">
    <property type="entry name" value="Transl_elong_Ts_CS"/>
</dbReference>
<dbReference type="InterPro" id="IPR001816">
    <property type="entry name" value="Transl_elong_EFTs/EF1B"/>
</dbReference>
<dbReference type="Pfam" id="PF00889">
    <property type="entry name" value="EF_TS"/>
    <property type="match status" value="1"/>
</dbReference>
<reference evidence="7" key="1">
    <citation type="journal article" date="2016" name="Mol. Ecol. Resour.">
        <title>Evaluation of the impact of RNA preservation methods of spiders for de novo transcriptome assembly.</title>
        <authorList>
            <person name="Kono N."/>
            <person name="Nakamura H."/>
            <person name="Ito Y."/>
            <person name="Tomita M."/>
            <person name="Arakawa K."/>
        </authorList>
    </citation>
    <scope>NUCLEOTIDE SEQUENCE</scope>
    <source>
        <tissue evidence="7">Whole body</tissue>
    </source>
</reference>
<dbReference type="PANTHER" id="PTHR11741">
    <property type="entry name" value="ELONGATION FACTOR TS"/>
    <property type="match status" value="1"/>
</dbReference>
<organism evidence="7">
    <name type="scientific">Parasteatoda tepidariorum</name>
    <name type="common">Common house spider</name>
    <name type="synonym">Achaearanea tepidariorum</name>
    <dbReference type="NCBI Taxonomy" id="114398"/>
    <lineage>
        <taxon>Eukaryota</taxon>
        <taxon>Metazoa</taxon>
        <taxon>Ecdysozoa</taxon>
        <taxon>Arthropoda</taxon>
        <taxon>Chelicerata</taxon>
        <taxon>Arachnida</taxon>
        <taxon>Araneae</taxon>
        <taxon>Araneomorphae</taxon>
        <taxon>Entelegynae</taxon>
        <taxon>Araneoidea</taxon>
        <taxon>Theridiidae</taxon>
        <taxon>Parasteatoda</taxon>
    </lineage>
</organism>
<sequence length="314" mass="35501">MIGFFSCRSYHTTKTILSATAAKSSLLGKLRKSTGFSISNCKKALEQFPEDLNKAEEWLQKEAKKMGWSKWNKIQNRVAVQGLIGVYAEHNIGAMVEVNCETDFVARNIEFQNLVGNVLLGCLDKSKEYEMPENKEFQKNLLGEVDLMNLNCKSLNMQELLSAAISKFNEKTVFKRAVILKTNGKLSVTGLSHPSQHCPNFQQCQIGKFGALVIHRSKDQQEDTTLGTNMCQHIIGMNPISIGAEDLAELERMKNVDDVEVKDAEEEEEIELKDSDETRLLFQPYLLDPNLNVYNYTKEQADILDFVRFECGGQ</sequence>
<proteinExistence type="evidence at transcript level"/>
<accession>A0A2L2Y6R4</accession>
<dbReference type="GO" id="GO:0070125">
    <property type="term" value="P:mitochondrial translational elongation"/>
    <property type="evidence" value="ECO:0007669"/>
    <property type="project" value="TreeGrafter"/>
</dbReference>
<evidence type="ECO:0000313" key="7">
    <source>
        <dbReference type="EMBL" id="LAA03841.1"/>
    </source>
</evidence>
<comment type="similarity">
    <text evidence="1 4 5">Belongs to the EF-Ts family.</text>
</comment>
<dbReference type="InterPro" id="IPR009060">
    <property type="entry name" value="UBA-like_sf"/>
</dbReference>
<evidence type="ECO:0000256" key="4">
    <source>
        <dbReference type="HAMAP-Rule" id="MF_03135"/>
    </source>
</evidence>
<comment type="subcellular location">
    <subcellularLocation>
        <location evidence="4">Mitochondrion</location>
    </subcellularLocation>
</comment>
<dbReference type="InterPro" id="IPR036402">
    <property type="entry name" value="EF-Ts_dimer_sf"/>
</dbReference>
<dbReference type="Pfam" id="PF25025">
    <property type="entry name" value="EF-Ts_N"/>
    <property type="match status" value="1"/>
</dbReference>
<dbReference type="SUPFAM" id="SSF46934">
    <property type="entry name" value="UBA-like"/>
    <property type="match status" value="1"/>
</dbReference>
<keyword evidence="4" id="KW-0496">Mitochondrion</keyword>
<evidence type="ECO:0000256" key="3">
    <source>
        <dbReference type="ARBA" id="ARBA00022917"/>
    </source>
</evidence>
<keyword evidence="2 4" id="KW-0251">Elongation factor</keyword>
<name>A0A2L2Y6R4_PARTP</name>